<dbReference type="AlphaFoldDB" id="A0A5B0KMU4"/>
<dbReference type="RefSeq" id="WP_176025423.1">
    <property type="nucleotide sequence ID" value="NZ_VEWN01000017.1"/>
</dbReference>
<gene>
    <name evidence="2" type="ORF">FH063_003140</name>
</gene>
<comment type="caution">
    <text evidence="2">The sequence shown here is derived from an EMBL/GenBank/DDBJ whole genome shotgun (WGS) entry which is preliminary data.</text>
</comment>
<dbReference type="InterPro" id="IPR021027">
    <property type="entry name" value="Transposase_put_HTH"/>
</dbReference>
<evidence type="ECO:0000259" key="1">
    <source>
        <dbReference type="Pfam" id="PF12323"/>
    </source>
</evidence>
<proteinExistence type="predicted"/>
<name>A0A5B0KMU4_9PROT</name>
<accession>A0A5B0KMU4</accession>
<evidence type="ECO:0000313" key="3">
    <source>
        <dbReference type="Proteomes" id="UP000325333"/>
    </source>
</evidence>
<dbReference type="Pfam" id="PF12323">
    <property type="entry name" value="HTH_OrfB_IS605"/>
    <property type="match status" value="1"/>
</dbReference>
<sequence>MRVIQAHRFRLYPTPAQEEFFRRTAGCCRVVWNLALEQRQTYGRRGRFISFKAQAAELKDLRREVE</sequence>
<evidence type="ECO:0000313" key="2">
    <source>
        <dbReference type="EMBL" id="KAA1053221.1"/>
    </source>
</evidence>
<organism evidence="2 3">
    <name type="scientific">Azospirillum argentinense</name>
    <dbReference type="NCBI Taxonomy" id="2970906"/>
    <lineage>
        <taxon>Bacteria</taxon>
        <taxon>Pseudomonadati</taxon>
        <taxon>Pseudomonadota</taxon>
        <taxon>Alphaproteobacteria</taxon>
        <taxon>Rhodospirillales</taxon>
        <taxon>Azospirillaceae</taxon>
        <taxon>Azospirillum</taxon>
    </lineage>
</organism>
<dbReference type="Proteomes" id="UP000325333">
    <property type="component" value="Unassembled WGS sequence"/>
</dbReference>
<dbReference type="EMBL" id="VEWN01000017">
    <property type="protein sequence ID" value="KAA1053221.1"/>
    <property type="molecule type" value="Genomic_DNA"/>
</dbReference>
<protein>
    <recommendedName>
        <fullName evidence="1">Transposase putative helix-turn-helix domain-containing protein</fullName>
    </recommendedName>
</protein>
<reference evidence="2 3" key="1">
    <citation type="submission" date="2019-07" db="EMBL/GenBank/DDBJ databases">
        <title>Genome sequencing of the stress-tolerant strain Azospirillum brasilense Az19.</title>
        <authorList>
            <person name="Maroniche G.A."/>
            <person name="Garcia J.E."/>
            <person name="Pagnussat L."/>
            <person name="Amenta M."/>
            <person name="Creus C.M."/>
        </authorList>
    </citation>
    <scope>NUCLEOTIDE SEQUENCE [LARGE SCALE GENOMIC DNA]</scope>
    <source>
        <strain evidence="2 3">Az19</strain>
    </source>
</reference>
<feature type="domain" description="Transposase putative helix-turn-helix" evidence="1">
    <location>
        <begin position="1"/>
        <end position="44"/>
    </location>
</feature>